<evidence type="ECO:0000313" key="7">
    <source>
        <dbReference type="EMBL" id="CUS02184.2"/>
    </source>
</evidence>
<feature type="domain" description="Peptidase S54 rhomboid" evidence="6">
    <location>
        <begin position="59"/>
        <end position="192"/>
    </location>
</feature>
<keyword evidence="2 5" id="KW-0812">Transmembrane</keyword>
<comment type="subcellular location">
    <subcellularLocation>
        <location evidence="1">Membrane</location>
        <topology evidence="1">Multi-pass membrane protein</topology>
    </subcellularLocation>
</comment>
<dbReference type="Gene3D" id="1.20.1540.10">
    <property type="entry name" value="Rhomboid-like"/>
    <property type="match status" value="1"/>
</dbReference>
<dbReference type="Pfam" id="PF01694">
    <property type="entry name" value="Rhomboid"/>
    <property type="match status" value="1"/>
</dbReference>
<dbReference type="SUPFAM" id="SSF144091">
    <property type="entry name" value="Rhomboid-like"/>
    <property type="match status" value="1"/>
</dbReference>
<keyword evidence="4 5" id="KW-0472">Membrane</keyword>
<keyword evidence="8" id="KW-1185">Reference proteome</keyword>
<evidence type="ECO:0000256" key="2">
    <source>
        <dbReference type="ARBA" id="ARBA00022692"/>
    </source>
</evidence>
<sequence>MSTYEETVRRRGNEAKRLVRPLLILIACVWLIEIIDRLFFGRALDQLGIVPRQLAGLRGILFAPFLHGSFAHLLANTVPFLILGFLVIVRHRGHMIIVSALILLISGLGTWLIAPVNTVHIGASGLIFGYFAFLVVNAWFERSFAAVLLALLVIVMYGGLLVGIWPTAGGISWQSHLFGLLGGAVAAFYYSPRRG</sequence>
<reference evidence="7" key="1">
    <citation type="submission" date="2016-01" db="EMBL/GenBank/DDBJ databases">
        <authorList>
            <person name="Mcilroy J.S."/>
            <person name="Karst M S."/>
            <person name="Albertsen M."/>
        </authorList>
    </citation>
    <scope>NUCLEOTIDE SEQUENCE</scope>
    <source>
        <strain evidence="7">Cfx-K</strain>
    </source>
</reference>
<dbReference type="Proteomes" id="UP000215027">
    <property type="component" value="Chromosome I"/>
</dbReference>
<feature type="transmembrane region" description="Helical" evidence="5">
    <location>
        <begin position="171"/>
        <end position="190"/>
    </location>
</feature>
<dbReference type="GO" id="GO:0004252">
    <property type="term" value="F:serine-type endopeptidase activity"/>
    <property type="evidence" value="ECO:0007669"/>
    <property type="project" value="InterPro"/>
</dbReference>
<dbReference type="PANTHER" id="PTHR43731:SF9">
    <property type="entry name" value="SLR1461 PROTEIN"/>
    <property type="match status" value="1"/>
</dbReference>
<dbReference type="GO" id="GO:0016020">
    <property type="term" value="C:membrane"/>
    <property type="evidence" value="ECO:0007669"/>
    <property type="project" value="UniProtKB-SubCell"/>
</dbReference>
<name>A0A160SYN5_9CHLR</name>
<accession>A0A160SYN5</accession>
<dbReference type="PANTHER" id="PTHR43731">
    <property type="entry name" value="RHOMBOID PROTEASE"/>
    <property type="match status" value="1"/>
</dbReference>
<proteinExistence type="predicted"/>
<organism evidence="7 8">
    <name type="scientific">Candidatus Promineifilum breve</name>
    <dbReference type="NCBI Taxonomy" id="1806508"/>
    <lineage>
        <taxon>Bacteria</taxon>
        <taxon>Bacillati</taxon>
        <taxon>Chloroflexota</taxon>
        <taxon>Ardenticatenia</taxon>
        <taxon>Candidatus Promineifilales</taxon>
        <taxon>Candidatus Promineifilaceae</taxon>
        <taxon>Candidatus Promineifilum</taxon>
    </lineage>
</organism>
<feature type="transmembrane region" description="Helical" evidence="5">
    <location>
        <begin position="60"/>
        <end position="88"/>
    </location>
</feature>
<dbReference type="EMBL" id="LN890655">
    <property type="protein sequence ID" value="CUS02184.2"/>
    <property type="molecule type" value="Genomic_DNA"/>
</dbReference>
<keyword evidence="3 5" id="KW-1133">Transmembrane helix</keyword>
<evidence type="ECO:0000313" key="8">
    <source>
        <dbReference type="Proteomes" id="UP000215027"/>
    </source>
</evidence>
<dbReference type="AlphaFoldDB" id="A0A160SYN5"/>
<protein>
    <submittedName>
        <fullName evidence="7">Membrane protein</fullName>
    </submittedName>
</protein>
<evidence type="ECO:0000256" key="3">
    <source>
        <dbReference type="ARBA" id="ARBA00022989"/>
    </source>
</evidence>
<evidence type="ECO:0000259" key="6">
    <source>
        <dbReference type="Pfam" id="PF01694"/>
    </source>
</evidence>
<dbReference type="KEGG" id="pbf:CFX0092_A0303"/>
<feature type="transmembrane region" description="Helical" evidence="5">
    <location>
        <begin position="21"/>
        <end position="40"/>
    </location>
</feature>
<evidence type="ECO:0000256" key="5">
    <source>
        <dbReference type="SAM" id="Phobius"/>
    </source>
</evidence>
<feature type="transmembrane region" description="Helical" evidence="5">
    <location>
        <begin position="95"/>
        <end position="114"/>
    </location>
</feature>
<dbReference type="RefSeq" id="WP_095041830.1">
    <property type="nucleotide sequence ID" value="NZ_LN890655.1"/>
</dbReference>
<evidence type="ECO:0000256" key="1">
    <source>
        <dbReference type="ARBA" id="ARBA00004141"/>
    </source>
</evidence>
<feature type="transmembrane region" description="Helical" evidence="5">
    <location>
        <begin position="147"/>
        <end position="165"/>
    </location>
</feature>
<dbReference type="InterPro" id="IPR035952">
    <property type="entry name" value="Rhomboid-like_sf"/>
</dbReference>
<dbReference type="InterPro" id="IPR022764">
    <property type="entry name" value="Peptidase_S54_rhomboid_dom"/>
</dbReference>
<evidence type="ECO:0000256" key="4">
    <source>
        <dbReference type="ARBA" id="ARBA00023136"/>
    </source>
</evidence>
<dbReference type="OrthoDB" id="9813074at2"/>
<gene>
    <name evidence="7" type="ORF">CFX0092_A0303</name>
</gene>
<dbReference type="InterPro" id="IPR050925">
    <property type="entry name" value="Rhomboid_protease_S54"/>
</dbReference>
<feature type="transmembrane region" description="Helical" evidence="5">
    <location>
        <begin position="120"/>
        <end position="140"/>
    </location>
</feature>